<accession>A0ABS8ADI2</accession>
<dbReference type="RefSeq" id="WP_226184956.1">
    <property type="nucleotide sequence ID" value="NZ_JAJADQ010000004.1"/>
</dbReference>
<sequence>MQKLFPVLFVVICGLFLLWAEMGASGLEPLAAVQHPLALDWQDTLELNASGPSCTEWGGTQEVIKVYLDFYQAQQNGLDYKQSNLAPRVAVWLRDTLPCPQGGPERRLTLVGYKLLTLAEEAAIVRYMQELLPHSLESGPPASGIPFSDGNRYYIRLYGRTTKKLEFLVRDSKYEWNDFGPLRHRLFPKQVVLDAGS</sequence>
<dbReference type="EMBL" id="JAJADQ010000004">
    <property type="protein sequence ID" value="MCB2377772.1"/>
    <property type="molecule type" value="Genomic_DNA"/>
</dbReference>
<keyword evidence="2" id="KW-1185">Reference proteome</keyword>
<proteinExistence type="predicted"/>
<gene>
    <name evidence="1" type="ORF">LGH70_09280</name>
</gene>
<organism evidence="1 2">
    <name type="scientific">Hymenobacter nitidus</name>
    <dbReference type="NCBI Taxonomy" id="2880929"/>
    <lineage>
        <taxon>Bacteria</taxon>
        <taxon>Pseudomonadati</taxon>
        <taxon>Bacteroidota</taxon>
        <taxon>Cytophagia</taxon>
        <taxon>Cytophagales</taxon>
        <taxon>Hymenobacteraceae</taxon>
        <taxon>Hymenobacter</taxon>
    </lineage>
</organism>
<comment type="caution">
    <text evidence="1">The sequence shown here is derived from an EMBL/GenBank/DDBJ whole genome shotgun (WGS) entry which is preliminary data.</text>
</comment>
<evidence type="ECO:0000313" key="1">
    <source>
        <dbReference type="EMBL" id="MCB2377772.1"/>
    </source>
</evidence>
<name>A0ABS8ADI2_9BACT</name>
<evidence type="ECO:0000313" key="2">
    <source>
        <dbReference type="Proteomes" id="UP001165297"/>
    </source>
</evidence>
<protein>
    <submittedName>
        <fullName evidence="1">Uncharacterized protein</fullName>
    </submittedName>
</protein>
<reference evidence="1" key="1">
    <citation type="submission" date="2021-10" db="EMBL/GenBank/DDBJ databases">
        <authorList>
            <person name="Dean J.D."/>
            <person name="Kim M.K."/>
            <person name="Newey C.N."/>
            <person name="Stoker T.S."/>
            <person name="Thompson D.W."/>
            <person name="Grose J.H."/>
        </authorList>
    </citation>
    <scope>NUCLEOTIDE SEQUENCE</scope>
    <source>
        <strain evidence="1">BT635</strain>
    </source>
</reference>
<dbReference type="Proteomes" id="UP001165297">
    <property type="component" value="Unassembled WGS sequence"/>
</dbReference>